<evidence type="ECO:0000256" key="1">
    <source>
        <dbReference type="SAM" id="MobiDB-lite"/>
    </source>
</evidence>
<comment type="caution">
    <text evidence="2">The sequence shown here is derived from an EMBL/GenBank/DDBJ whole genome shotgun (WGS) entry which is preliminary data.</text>
</comment>
<dbReference type="Proteomes" id="UP000623010">
    <property type="component" value="Unassembled WGS sequence"/>
</dbReference>
<dbReference type="RefSeq" id="WP_190060073.1">
    <property type="nucleotide sequence ID" value="NZ_BMWH01000027.1"/>
</dbReference>
<protein>
    <submittedName>
        <fullName evidence="2">Uncharacterized protein</fullName>
    </submittedName>
</protein>
<sequence length="155" mass="16683">MERPHDRHDRPPTPDPAPWHPAAPGSFPGTLVLPAGLAADLGYDAVGTPRDHGERILARLPRAGCVYADDLRWWWLVPPGSDIGVVWPPSTGYVTGAHCADPSWTRTRPRPAPGPLRLVHASGTGSPYTPPIPLYLATCRLAGSLPRWTLNGAAR</sequence>
<reference evidence="2" key="1">
    <citation type="journal article" date="2014" name="Int. J. Syst. Evol. Microbiol.">
        <title>Complete genome sequence of Corynebacterium casei LMG S-19264T (=DSM 44701T), isolated from a smear-ripened cheese.</title>
        <authorList>
            <consortium name="US DOE Joint Genome Institute (JGI-PGF)"/>
            <person name="Walter F."/>
            <person name="Albersmeier A."/>
            <person name="Kalinowski J."/>
            <person name="Ruckert C."/>
        </authorList>
    </citation>
    <scope>NUCLEOTIDE SEQUENCE</scope>
    <source>
        <strain evidence="2">JCM 5016</strain>
    </source>
</reference>
<evidence type="ECO:0000313" key="3">
    <source>
        <dbReference type="Proteomes" id="UP000623010"/>
    </source>
</evidence>
<proteinExistence type="predicted"/>
<dbReference type="AlphaFoldDB" id="A0A918RPD8"/>
<evidence type="ECO:0000313" key="2">
    <source>
        <dbReference type="EMBL" id="GHA07846.1"/>
    </source>
</evidence>
<dbReference type="EMBL" id="BMWH01000027">
    <property type="protein sequence ID" value="GHA07846.1"/>
    <property type="molecule type" value="Genomic_DNA"/>
</dbReference>
<feature type="region of interest" description="Disordered" evidence="1">
    <location>
        <begin position="1"/>
        <end position="25"/>
    </location>
</feature>
<name>A0A918RPD8_9ACTN</name>
<keyword evidence="3" id="KW-1185">Reference proteome</keyword>
<reference evidence="2" key="2">
    <citation type="submission" date="2020-09" db="EMBL/GenBank/DDBJ databases">
        <authorList>
            <person name="Sun Q."/>
            <person name="Ohkuma M."/>
        </authorList>
    </citation>
    <scope>NUCLEOTIDE SEQUENCE</scope>
    <source>
        <strain evidence="2">JCM 5016</strain>
    </source>
</reference>
<organism evidence="2 3">
    <name type="scientific">Streptomyces echinoruber</name>
    <dbReference type="NCBI Taxonomy" id="68898"/>
    <lineage>
        <taxon>Bacteria</taxon>
        <taxon>Bacillati</taxon>
        <taxon>Actinomycetota</taxon>
        <taxon>Actinomycetes</taxon>
        <taxon>Kitasatosporales</taxon>
        <taxon>Streptomycetaceae</taxon>
        <taxon>Streptomyces</taxon>
    </lineage>
</organism>
<gene>
    <name evidence="2" type="ORF">GCM10010389_53900</name>
</gene>
<accession>A0A918RPD8</accession>
<feature type="compositionally biased region" description="Basic and acidic residues" evidence="1">
    <location>
        <begin position="1"/>
        <end position="12"/>
    </location>
</feature>